<protein>
    <submittedName>
        <fullName evidence="1">Uncharacterized protein</fullName>
    </submittedName>
</protein>
<keyword evidence="2" id="KW-1185">Reference proteome</keyword>
<accession>A0AAE0ZFW2</accession>
<name>A0AAE0ZFW2_9GAST</name>
<dbReference type="Proteomes" id="UP001283361">
    <property type="component" value="Unassembled WGS sequence"/>
</dbReference>
<gene>
    <name evidence="1" type="ORF">RRG08_002421</name>
</gene>
<proteinExistence type="predicted"/>
<evidence type="ECO:0000313" key="2">
    <source>
        <dbReference type="Proteomes" id="UP001283361"/>
    </source>
</evidence>
<organism evidence="1 2">
    <name type="scientific">Elysia crispata</name>
    <name type="common">lettuce slug</name>
    <dbReference type="NCBI Taxonomy" id="231223"/>
    <lineage>
        <taxon>Eukaryota</taxon>
        <taxon>Metazoa</taxon>
        <taxon>Spiralia</taxon>
        <taxon>Lophotrochozoa</taxon>
        <taxon>Mollusca</taxon>
        <taxon>Gastropoda</taxon>
        <taxon>Heterobranchia</taxon>
        <taxon>Euthyneura</taxon>
        <taxon>Panpulmonata</taxon>
        <taxon>Sacoglossa</taxon>
        <taxon>Placobranchoidea</taxon>
        <taxon>Plakobranchidae</taxon>
        <taxon>Elysia</taxon>
    </lineage>
</organism>
<reference evidence="1" key="1">
    <citation type="journal article" date="2023" name="G3 (Bethesda)">
        <title>A reference genome for the long-term kleptoplast-retaining sea slug Elysia crispata morphotype clarki.</title>
        <authorList>
            <person name="Eastman K.E."/>
            <person name="Pendleton A.L."/>
            <person name="Shaikh M.A."/>
            <person name="Suttiyut T."/>
            <person name="Ogas R."/>
            <person name="Tomko P."/>
            <person name="Gavelis G."/>
            <person name="Widhalm J.R."/>
            <person name="Wisecaver J.H."/>
        </authorList>
    </citation>
    <scope>NUCLEOTIDE SEQUENCE</scope>
    <source>
        <strain evidence="1">ECLA1</strain>
    </source>
</reference>
<comment type="caution">
    <text evidence="1">The sequence shown here is derived from an EMBL/GenBank/DDBJ whole genome shotgun (WGS) entry which is preliminary data.</text>
</comment>
<evidence type="ECO:0000313" key="1">
    <source>
        <dbReference type="EMBL" id="KAK3768590.1"/>
    </source>
</evidence>
<dbReference type="EMBL" id="JAWDGP010004039">
    <property type="protein sequence ID" value="KAK3768590.1"/>
    <property type="molecule type" value="Genomic_DNA"/>
</dbReference>
<dbReference type="AlphaFoldDB" id="A0AAE0ZFW2"/>
<sequence>MMLVEVTPTSGRPLLKFTWKYRAIYTWQKRTLTQRRTKPFKAETRAKRMPHLCFLPSYPLARNILNSYMNCIGRVSFKDTLGSEELPKQTAVFVVGSHHI</sequence>